<feature type="compositionally biased region" description="Basic and acidic residues" evidence="1">
    <location>
        <begin position="530"/>
        <end position="542"/>
    </location>
</feature>
<organism evidence="2 3">
    <name type="scientific">Obba rivulosa</name>
    <dbReference type="NCBI Taxonomy" id="1052685"/>
    <lineage>
        <taxon>Eukaryota</taxon>
        <taxon>Fungi</taxon>
        <taxon>Dikarya</taxon>
        <taxon>Basidiomycota</taxon>
        <taxon>Agaricomycotina</taxon>
        <taxon>Agaricomycetes</taxon>
        <taxon>Polyporales</taxon>
        <taxon>Gelatoporiaceae</taxon>
        <taxon>Obba</taxon>
    </lineage>
</organism>
<feature type="compositionally biased region" description="Polar residues" evidence="1">
    <location>
        <begin position="519"/>
        <end position="528"/>
    </location>
</feature>
<feature type="region of interest" description="Disordered" evidence="1">
    <location>
        <begin position="738"/>
        <end position="757"/>
    </location>
</feature>
<dbReference type="EMBL" id="KV722353">
    <property type="protein sequence ID" value="OCH93545.1"/>
    <property type="molecule type" value="Genomic_DNA"/>
</dbReference>
<feature type="region of interest" description="Disordered" evidence="1">
    <location>
        <begin position="588"/>
        <end position="671"/>
    </location>
</feature>
<protein>
    <submittedName>
        <fullName evidence="2">Uncharacterized protein</fullName>
    </submittedName>
</protein>
<dbReference type="Gene3D" id="6.10.140.1020">
    <property type="match status" value="1"/>
</dbReference>
<evidence type="ECO:0000256" key="1">
    <source>
        <dbReference type="SAM" id="MobiDB-lite"/>
    </source>
</evidence>
<name>A0A8E2J2W7_9APHY</name>
<feature type="region of interest" description="Disordered" evidence="1">
    <location>
        <begin position="1"/>
        <end position="23"/>
    </location>
</feature>
<feature type="region of interest" description="Disordered" evidence="1">
    <location>
        <begin position="406"/>
        <end position="449"/>
    </location>
</feature>
<dbReference type="Proteomes" id="UP000250043">
    <property type="component" value="Unassembled WGS sequence"/>
</dbReference>
<gene>
    <name evidence="2" type="ORF">OBBRIDRAFT_885381</name>
</gene>
<feature type="compositionally biased region" description="Polar residues" evidence="1">
    <location>
        <begin position="748"/>
        <end position="757"/>
    </location>
</feature>
<reference evidence="2 3" key="1">
    <citation type="submission" date="2016-07" db="EMBL/GenBank/DDBJ databases">
        <title>Draft genome of the white-rot fungus Obba rivulosa 3A-2.</title>
        <authorList>
            <consortium name="DOE Joint Genome Institute"/>
            <person name="Miettinen O."/>
            <person name="Riley R."/>
            <person name="Acob R."/>
            <person name="Barry K."/>
            <person name="Cullen D."/>
            <person name="De Vries R."/>
            <person name="Hainaut M."/>
            <person name="Hatakka A."/>
            <person name="Henrissat B."/>
            <person name="Hilden K."/>
            <person name="Kuo R."/>
            <person name="Labutti K."/>
            <person name="Lipzen A."/>
            <person name="Makela M.R."/>
            <person name="Sandor L."/>
            <person name="Spatafora J.W."/>
            <person name="Grigoriev I.V."/>
            <person name="Hibbett D.S."/>
        </authorList>
    </citation>
    <scope>NUCLEOTIDE SEQUENCE [LARGE SCALE GENOMIC DNA]</scope>
    <source>
        <strain evidence="2 3">3A-2</strain>
    </source>
</reference>
<feature type="compositionally biased region" description="Polar residues" evidence="1">
    <location>
        <begin position="406"/>
        <end position="422"/>
    </location>
</feature>
<evidence type="ECO:0000313" key="2">
    <source>
        <dbReference type="EMBL" id="OCH93545.1"/>
    </source>
</evidence>
<evidence type="ECO:0000313" key="3">
    <source>
        <dbReference type="Proteomes" id="UP000250043"/>
    </source>
</evidence>
<sequence>MSYPEELYPAAEVEDPGHAFQHGPSRKLLHERLYTISQPSGARALLEESSNSPSGHIEGAYSHLSRSPQGAILVSHAEDAGAASMGPSIVQDDTTGSPLTTCQYTPVLHNGPPDGVKIEILSGPTELRCHGARETCALIPEATIDQMTGTAFHRLCDSIGYSEAPFTCSETTTAQGPTPGNLLYDSLIALDCGSLSASTEIPDAIDLAETTSLVLIDQDTANSLTLETLNVALAQSTDTVAQATNTANQPKDLSRIVDDAQSIIGAPPSPLQTIPELFAPDDVLCHTETLEDLANRLSGNDKALLPILRSRTPSPATSDSLSITDHKPETGMIEATPVADALTPHEGALVNTYATDIATTASVSSSLLYTMSECKDAVDLSSVQPDISVHGTSMEPTLETTKVIQPNMNKPESSSQDRTQVGSPAVEVQSPNSINSDQPPADPPLTDTRTKVALTGDRDLATVESTLSGGLQEQYSESVPVEAVNTNYAVSEHLWLVVEAIPVQTSGDVVGHPAPSICHQSDASSSFCESRLEEPTAHDDQRGPNMLDQDEPMITEDIEEQATPPEATESLDLATSPCATSTAWVLPLSSPPRSSSPFPSSSQDMLFTSSPPREMGVMTPPSSPPPAPWCRSDENEEGNAAIEPEHPKKRALEVKLNAETEAEQERTGKRMKTNDTSAIYVSPHPKRATAKFQEKQKQKLKAPFRSPLLNTGTVLYGVNAVYASGKARPKPTMAVDFGSRSAHPPPTSNSNTAEASSIATSKDYTDNAAKQFKSPLATDGNSGVNHAESAFSGVKAAPTIQALQGKVQILKQAIKIKKDGGGGDEDELEALAKNWRDVAREVAWAVWDTVKDFDPGESVAPAKTRWMDDEYGASKGQGNKSGGFDGGWGWDDARSGKVKYEGSDKSWGWNNRGKAEEVMDTKMEGRECDLDESQDPQHTLGTMLRHLGIAPETLGWDDDEGDFVDID</sequence>
<dbReference type="AlphaFoldDB" id="A0A8E2J2W7"/>
<feature type="compositionally biased region" description="Basic and acidic residues" evidence="1">
    <location>
        <begin position="643"/>
        <end position="668"/>
    </location>
</feature>
<accession>A0A8E2J2W7</accession>
<feature type="compositionally biased region" description="Polar residues" evidence="1">
    <location>
        <begin position="429"/>
        <end position="438"/>
    </location>
</feature>
<feature type="compositionally biased region" description="Low complexity" evidence="1">
    <location>
        <begin position="588"/>
        <end position="602"/>
    </location>
</feature>
<proteinExistence type="predicted"/>
<keyword evidence="3" id="KW-1185">Reference proteome</keyword>
<dbReference type="OrthoDB" id="27934at2759"/>
<feature type="region of interest" description="Disordered" evidence="1">
    <location>
        <begin position="519"/>
        <end position="549"/>
    </location>
</feature>